<evidence type="ECO:0000313" key="1">
    <source>
        <dbReference type="EMBL" id="KKY34373.1"/>
    </source>
</evidence>
<dbReference type="EMBL" id="LCUC01000207">
    <property type="protein sequence ID" value="KKY34373.1"/>
    <property type="molecule type" value="Genomic_DNA"/>
</dbReference>
<keyword evidence="2" id="KW-1185">Reference proteome</keyword>
<gene>
    <name evidence="1" type="ORF">UCDDA912_g05622</name>
</gene>
<dbReference type="OrthoDB" id="5594178at2759"/>
<comment type="caution">
    <text evidence="1">The sequence shown here is derived from an EMBL/GenBank/DDBJ whole genome shotgun (WGS) entry which is preliminary data.</text>
</comment>
<reference evidence="1 2" key="2">
    <citation type="submission" date="2015-05" db="EMBL/GenBank/DDBJ databases">
        <authorList>
            <person name="Morales-Cruz A."/>
            <person name="Amrine K.C."/>
            <person name="Cantu D."/>
        </authorList>
    </citation>
    <scope>NUCLEOTIDE SEQUENCE [LARGE SCALE GENOMIC DNA]</scope>
    <source>
        <strain evidence="1">DA912</strain>
    </source>
</reference>
<name>A0A0G2HH39_9PEZI</name>
<dbReference type="GO" id="GO:0006511">
    <property type="term" value="P:ubiquitin-dependent protein catabolic process"/>
    <property type="evidence" value="ECO:0007669"/>
    <property type="project" value="TreeGrafter"/>
</dbReference>
<reference evidence="1 2" key="1">
    <citation type="submission" date="2015-05" db="EMBL/GenBank/DDBJ databases">
        <title>Distinctive expansion of gene families associated with plant cell wall degradation and secondary metabolism in the genomes of grapevine trunk pathogens.</title>
        <authorList>
            <person name="Lawrence D.P."/>
            <person name="Travadon R."/>
            <person name="Rolshausen P.E."/>
            <person name="Baumgartner K."/>
        </authorList>
    </citation>
    <scope>NUCLEOTIDE SEQUENCE [LARGE SCALE GENOMIC DNA]</scope>
    <source>
        <strain evidence="1">DA912</strain>
    </source>
</reference>
<dbReference type="InterPro" id="IPR051664">
    <property type="entry name" value="MYND-type_zinc_finger"/>
</dbReference>
<accession>A0A0G2HH39</accession>
<dbReference type="PANTHER" id="PTHR47442">
    <property type="entry name" value="MYND-TYPE ZINC FINGER PROTEIN MUB1"/>
    <property type="match status" value="1"/>
</dbReference>
<sequence length="105" mass="12148">MMAAMPREEDVLMSLQLLAYVSKYCNLRTYFQKSHLVPRLKIGKEITAVESDDLPMEMSDDDEDFEEEYLLPNDLNIFPLVEKFTVRYHIQRALVLAGQGTATFV</sequence>
<proteinExistence type="predicted"/>
<dbReference type="GO" id="GO:1990304">
    <property type="term" value="C:MUB1-RAD6-UBR2 ubiquitin ligase complex"/>
    <property type="evidence" value="ECO:0007669"/>
    <property type="project" value="TreeGrafter"/>
</dbReference>
<dbReference type="AlphaFoldDB" id="A0A0G2HH39"/>
<dbReference type="PANTHER" id="PTHR47442:SF1">
    <property type="entry name" value="MYND-TYPE ZINC FINGER PROTEIN MUB1"/>
    <property type="match status" value="1"/>
</dbReference>
<dbReference type="Proteomes" id="UP000034680">
    <property type="component" value="Unassembled WGS sequence"/>
</dbReference>
<protein>
    <submittedName>
        <fullName evidence="1">Putative mynd domain containing protein</fullName>
    </submittedName>
</protein>
<dbReference type="GO" id="GO:0007163">
    <property type="term" value="P:establishment or maintenance of cell polarity"/>
    <property type="evidence" value="ECO:0007669"/>
    <property type="project" value="TreeGrafter"/>
</dbReference>
<evidence type="ECO:0000313" key="2">
    <source>
        <dbReference type="Proteomes" id="UP000034680"/>
    </source>
</evidence>
<organism evidence="1 2">
    <name type="scientific">Diaporthe ampelina</name>
    <dbReference type="NCBI Taxonomy" id="1214573"/>
    <lineage>
        <taxon>Eukaryota</taxon>
        <taxon>Fungi</taxon>
        <taxon>Dikarya</taxon>
        <taxon>Ascomycota</taxon>
        <taxon>Pezizomycotina</taxon>
        <taxon>Sordariomycetes</taxon>
        <taxon>Sordariomycetidae</taxon>
        <taxon>Diaporthales</taxon>
        <taxon>Diaporthaceae</taxon>
        <taxon>Diaporthe</taxon>
    </lineage>
</organism>